<feature type="transmembrane region" description="Helical" evidence="1">
    <location>
        <begin position="28"/>
        <end position="53"/>
    </location>
</feature>
<evidence type="ECO:0000313" key="3">
    <source>
        <dbReference type="Proteomes" id="UP000467700"/>
    </source>
</evidence>
<keyword evidence="1" id="KW-0812">Transmembrane</keyword>
<dbReference type="EMBL" id="CACVBS010000029">
    <property type="protein sequence ID" value="CAA7260478.1"/>
    <property type="molecule type" value="Genomic_DNA"/>
</dbReference>
<gene>
    <name evidence="2" type="ORF">AAE3_LOCUS2659</name>
</gene>
<dbReference type="OrthoDB" id="3048770at2759"/>
<keyword evidence="1" id="KW-0472">Membrane</keyword>
<reference evidence="2 3" key="1">
    <citation type="submission" date="2020-01" db="EMBL/GenBank/DDBJ databases">
        <authorList>
            <person name="Gupta K D."/>
        </authorList>
    </citation>
    <scope>NUCLEOTIDE SEQUENCE [LARGE SCALE GENOMIC DNA]</scope>
</reference>
<name>A0A8S0WWG9_CYCAE</name>
<comment type="caution">
    <text evidence="2">The sequence shown here is derived from an EMBL/GenBank/DDBJ whole genome shotgun (WGS) entry which is preliminary data.</text>
</comment>
<organism evidence="2 3">
    <name type="scientific">Cyclocybe aegerita</name>
    <name type="common">Black poplar mushroom</name>
    <name type="synonym">Agrocybe aegerita</name>
    <dbReference type="NCBI Taxonomy" id="1973307"/>
    <lineage>
        <taxon>Eukaryota</taxon>
        <taxon>Fungi</taxon>
        <taxon>Dikarya</taxon>
        <taxon>Basidiomycota</taxon>
        <taxon>Agaricomycotina</taxon>
        <taxon>Agaricomycetes</taxon>
        <taxon>Agaricomycetidae</taxon>
        <taxon>Agaricales</taxon>
        <taxon>Agaricineae</taxon>
        <taxon>Bolbitiaceae</taxon>
        <taxon>Cyclocybe</taxon>
    </lineage>
</organism>
<evidence type="ECO:0000256" key="1">
    <source>
        <dbReference type="SAM" id="Phobius"/>
    </source>
</evidence>
<protein>
    <submittedName>
        <fullName evidence="2">Uncharacterized protein</fullName>
    </submittedName>
</protein>
<proteinExistence type="predicted"/>
<dbReference type="Proteomes" id="UP000467700">
    <property type="component" value="Unassembled WGS sequence"/>
</dbReference>
<sequence>MMRAAFDIYEHPELSNSERPVVLRGVDVLRIVLGIWLVFVFAFVSLSLLFCLLAPSPSIPFHDGDDDGVGLFKPCPAEYSPAIGPPWLPIALHSSLFIRSHADFHLYQPLTPQPAVPRTSSTSPSIPYHSLNQLDNLGDLVYAPADASEV</sequence>
<evidence type="ECO:0000313" key="2">
    <source>
        <dbReference type="EMBL" id="CAA7260478.1"/>
    </source>
</evidence>
<keyword evidence="1" id="KW-1133">Transmembrane helix</keyword>
<accession>A0A8S0WWG9</accession>
<keyword evidence="3" id="KW-1185">Reference proteome</keyword>
<dbReference type="AlphaFoldDB" id="A0A8S0WWG9"/>